<dbReference type="EMBL" id="JAAGNN010000007">
    <property type="protein sequence ID" value="KAF4087337.1"/>
    <property type="molecule type" value="Genomic_DNA"/>
</dbReference>
<dbReference type="AlphaFoldDB" id="A0A7J6AYW9"/>
<name>A0A7J6AYW9_AMEME</name>
<keyword evidence="2" id="KW-1185">Reference proteome</keyword>
<proteinExistence type="predicted"/>
<evidence type="ECO:0000313" key="1">
    <source>
        <dbReference type="EMBL" id="KAF4087337.1"/>
    </source>
</evidence>
<dbReference type="Proteomes" id="UP000593565">
    <property type="component" value="Unassembled WGS sequence"/>
</dbReference>
<reference evidence="1 2" key="1">
    <citation type="submission" date="2020-02" db="EMBL/GenBank/DDBJ databases">
        <title>A chromosome-scale genome assembly of the black bullhead catfish (Ameiurus melas).</title>
        <authorList>
            <person name="Wen M."/>
            <person name="Zham M."/>
            <person name="Cabau C."/>
            <person name="Klopp C."/>
            <person name="Donnadieu C."/>
            <person name="Roques C."/>
            <person name="Bouchez O."/>
            <person name="Lampietro C."/>
            <person name="Jouanno E."/>
            <person name="Herpin A."/>
            <person name="Louis A."/>
            <person name="Berthelot C."/>
            <person name="Parey E."/>
            <person name="Roest-Crollius H."/>
            <person name="Braasch I."/>
            <person name="Postlethwait J."/>
            <person name="Robinson-Rechavi M."/>
            <person name="Echchiki A."/>
            <person name="Begum T."/>
            <person name="Montfort J."/>
            <person name="Schartl M."/>
            <person name="Bobe J."/>
            <person name="Guiguen Y."/>
        </authorList>
    </citation>
    <scope>NUCLEOTIDE SEQUENCE [LARGE SCALE GENOMIC DNA]</scope>
    <source>
        <strain evidence="1">M_S1</strain>
        <tissue evidence="1">Blood</tissue>
    </source>
</reference>
<protein>
    <submittedName>
        <fullName evidence="1">Uncharacterized protein</fullName>
    </submittedName>
</protein>
<gene>
    <name evidence="1" type="ORF">AMELA_G00094640</name>
</gene>
<organism evidence="1 2">
    <name type="scientific">Ameiurus melas</name>
    <name type="common">Black bullhead</name>
    <name type="synonym">Silurus melas</name>
    <dbReference type="NCBI Taxonomy" id="219545"/>
    <lineage>
        <taxon>Eukaryota</taxon>
        <taxon>Metazoa</taxon>
        <taxon>Chordata</taxon>
        <taxon>Craniata</taxon>
        <taxon>Vertebrata</taxon>
        <taxon>Euteleostomi</taxon>
        <taxon>Actinopterygii</taxon>
        <taxon>Neopterygii</taxon>
        <taxon>Teleostei</taxon>
        <taxon>Ostariophysi</taxon>
        <taxon>Siluriformes</taxon>
        <taxon>Ictaluridae</taxon>
        <taxon>Ameiurus</taxon>
    </lineage>
</organism>
<evidence type="ECO:0000313" key="2">
    <source>
        <dbReference type="Proteomes" id="UP000593565"/>
    </source>
</evidence>
<comment type="caution">
    <text evidence="1">The sequence shown here is derived from an EMBL/GenBank/DDBJ whole genome shotgun (WGS) entry which is preliminary data.</text>
</comment>
<sequence>MTATIEGKECLELELTHSHRGSSRAWERRHVNRHQRTVQLNRRSHQHIFIDNLSYWFPPLSYAGDERTNEEPDRYA</sequence>
<accession>A0A7J6AYW9</accession>